<dbReference type="CTD" id="8229847"/>
<dbReference type="OrthoDB" id="6631301at2759"/>
<evidence type="ECO:0000256" key="2">
    <source>
        <dbReference type="ARBA" id="ARBA00023015"/>
    </source>
</evidence>
<dbReference type="Proteomes" id="UP000009046">
    <property type="component" value="Unassembled WGS sequence"/>
</dbReference>
<dbReference type="RefSeq" id="XP_002427202.1">
    <property type="nucleotide sequence ID" value="XM_002427157.1"/>
</dbReference>
<dbReference type="OMA" id="QIDIYFY"/>
<keyword evidence="5" id="KW-0539">Nucleus</keyword>
<dbReference type="SMART" id="SM00391">
    <property type="entry name" value="MBD"/>
    <property type="match status" value="2"/>
</dbReference>
<feature type="domain" description="MBD" evidence="7">
    <location>
        <begin position="305"/>
        <end position="376"/>
    </location>
</feature>
<name>E0VM58_PEDHC</name>
<gene>
    <name evidence="9" type="primary">8229847</name>
    <name evidence="8" type="ORF">Phum_PHUM301380</name>
</gene>
<reference evidence="8" key="1">
    <citation type="submission" date="2007-04" db="EMBL/GenBank/DDBJ databases">
        <title>Annotation of Pediculus humanus corporis strain USDA.</title>
        <authorList>
            <person name="Kirkness E."/>
            <person name="Hannick L."/>
            <person name="Hass B."/>
            <person name="Bruggner R."/>
            <person name="Lawson D."/>
            <person name="Bidwell S."/>
            <person name="Joardar V."/>
            <person name="Caler E."/>
            <person name="Walenz B."/>
            <person name="Inman J."/>
            <person name="Schobel S."/>
            <person name="Galinsky K."/>
            <person name="Amedeo P."/>
            <person name="Strausberg R."/>
        </authorList>
    </citation>
    <scope>NUCLEOTIDE SEQUENCE</scope>
    <source>
        <strain evidence="8">USDA</strain>
    </source>
</reference>
<dbReference type="InterPro" id="IPR001739">
    <property type="entry name" value="Methyl_CpG_DNA-bd"/>
</dbReference>
<dbReference type="Pfam" id="PF01429">
    <property type="entry name" value="MBD"/>
    <property type="match status" value="2"/>
</dbReference>
<dbReference type="KEGG" id="phu:Phum_PHUM301380"/>
<dbReference type="AlphaFoldDB" id="E0VM58"/>
<feature type="region of interest" description="Disordered" evidence="6">
    <location>
        <begin position="187"/>
        <end position="206"/>
    </location>
</feature>
<dbReference type="InParanoid" id="E0VM58"/>
<evidence type="ECO:0000256" key="6">
    <source>
        <dbReference type="SAM" id="MobiDB-lite"/>
    </source>
</evidence>
<keyword evidence="4" id="KW-0804">Transcription</keyword>
<evidence type="ECO:0000313" key="10">
    <source>
        <dbReference type="Proteomes" id="UP000009046"/>
    </source>
</evidence>
<dbReference type="PROSITE" id="PS50982">
    <property type="entry name" value="MBD"/>
    <property type="match status" value="2"/>
</dbReference>
<dbReference type="InterPro" id="IPR016177">
    <property type="entry name" value="DNA-bd_dom_sf"/>
</dbReference>
<keyword evidence="10" id="KW-1185">Reference proteome</keyword>
<dbReference type="PANTHER" id="PTHR12396">
    <property type="entry name" value="METHYL-CPG BINDING PROTEIN, MBD"/>
    <property type="match status" value="1"/>
</dbReference>
<dbReference type="PANTHER" id="PTHR12396:SF0">
    <property type="entry name" value="METHYL-CPG BINDING DOMAIN PROTEIN-LIKE, ISOFORM C"/>
    <property type="match status" value="1"/>
</dbReference>
<keyword evidence="2" id="KW-0805">Transcription regulation</keyword>
<dbReference type="EMBL" id="AAZO01003506">
    <property type="status" value="NOT_ANNOTATED_CDS"/>
    <property type="molecule type" value="Genomic_DNA"/>
</dbReference>
<accession>E0VM58</accession>
<keyword evidence="3" id="KW-0238">DNA-binding</keyword>
<evidence type="ECO:0000256" key="1">
    <source>
        <dbReference type="ARBA" id="ARBA00004123"/>
    </source>
</evidence>
<evidence type="ECO:0000256" key="4">
    <source>
        <dbReference type="ARBA" id="ARBA00023163"/>
    </source>
</evidence>
<reference evidence="9" key="3">
    <citation type="submission" date="2021-02" db="UniProtKB">
        <authorList>
            <consortium name="EnsemblMetazoa"/>
        </authorList>
    </citation>
    <scope>IDENTIFICATION</scope>
    <source>
        <strain evidence="9">USDA</strain>
    </source>
</reference>
<dbReference type="Gene3D" id="3.30.890.10">
    <property type="entry name" value="Methyl-cpg-binding Protein 2, Chain A"/>
    <property type="match status" value="2"/>
</dbReference>
<proteinExistence type="predicted"/>
<reference evidence="8" key="2">
    <citation type="submission" date="2007-04" db="EMBL/GenBank/DDBJ databases">
        <title>The genome of the human body louse.</title>
        <authorList>
            <consortium name="The Human Body Louse Genome Consortium"/>
            <person name="Kirkness E."/>
            <person name="Walenz B."/>
            <person name="Hass B."/>
            <person name="Bruggner R."/>
            <person name="Strausberg R."/>
        </authorList>
    </citation>
    <scope>NUCLEOTIDE SEQUENCE</scope>
    <source>
        <strain evidence="8">USDA</strain>
    </source>
</reference>
<organism>
    <name type="scientific">Pediculus humanus subsp. corporis</name>
    <name type="common">Body louse</name>
    <dbReference type="NCBI Taxonomy" id="121224"/>
    <lineage>
        <taxon>Eukaryota</taxon>
        <taxon>Metazoa</taxon>
        <taxon>Ecdysozoa</taxon>
        <taxon>Arthropoda</taxon>
        <taxon>Hexapoda</taxon>
        <taxon>Insecta</taxon>
        <taxon>Pterygota</taxon>
        <taxon>Neoptera</taxon>
        <taxon>Paraneoptera</taxon>
        <taxon>Psocodea</taxon>
        <taxon>Troctomorpha</taxon>
        <taxon>Phthiraptera</taxon>
        <taxon>Anoplura</taxon>
        <taxon>Pediculidae</taxon>
        <taxon>Pediculus</taxon>
    </lineage>
</organism>
<dbReference type="VEuPathDB" id="VectorBase:PHUM301380"/>
<feature type="domain" description="MBD" evidence="7">
    <location>
        <begin position="14"/>
        <end position="83"/>
    </location>
</feature>
<evidence type="ECO:0000313" key="9">
    <source>
        <dbReference type="EnsemblMetazoa" id="PHUM301380-PA"/>
    </source>
</evidence>
<dbReference type="SUPFAM" id="SSF54171">
    <property type="entry name" value="DNA-binding domain"/>
    <property type="match status" value="2"/>
</dbReference>
<dbReference type="EnsemblMetazoa" id="PHUM301380-RA">
    <property type="protein sequence ID" value="PHUM301380-PA"/>
    <property type="gene ID" value="PHUM301380"/>
</dbReference>
<dbReference type="GeneID" id="8229847"/>
<protein>
    <recommendedName>
        <fullName evidence="7">MBD domain-containing protein</fullName>
    </recommendedName>
</protein>
<feature type="region of interest" description="Disordered" evidence="6">
    <location>
        <begin position="142"/>
        <end position="174"/>
    </location>
</feature>
<dbReference type="EMBL" id="DS235290">
    <property type="protein sequence ID" value="EEB14464.1"/>
    <property type="molecule type" value="Genomic_DNA"/>
</dbReference>
<evidence type="ECO:0000256" key="3">
    <source>
        <dbReference type="ARBA" id="ARBA00023125"/>
    </source>
</evidence>
<comment type="subcellular location">
    <subcellularLocation>
        <location evidence="1">Nucleus</location>
    </subcellularLocation>
</comment>
<evidence type="ECO:0000259" key="7">
    <source>
        <dbReference type="PROSITE" id="PS50982"/>
    </source>
</evidence>
<dbReference type="HOGENOM" id="CLU_736324_0_0_1"/>
<dbReference type="GO" id="GO:0003677">
    <property type="term" value="F:DNA binding"/>
    <property type="evidence" value="ECO:0007669"/>
    <property type="project" value="UniProtKB-KW"/>
</dbReference>
<evidence type="ECO:0000256" key="5">
    <source>
        <dbReference type="ARBA" id="ARBA00023242"/>
    </source>
</evidence>
<sequence length="376" mass="43881">MLDENKKKQLKDCKLDDELLLKPFELGWTREVVKRVVTKNRNLNCDIYYFSPSGKKIRSLTEIKLNLTDGLTPECFSFKRQPLGINENFETVRDARNKRKGHGLSKENTKCLRGTTKKTETAIAKATHNHVIRKELINSIMTRKKSSPIKQKSNSKVRNDKTRTNGRGKKKESINDKMIKVSDLKKSSVKSETKKIKTNRGQVGRKACKNKKILKKIITKSKMNQSKITSRQKILKNVMKKKEPNDNDIDKKSTFKDLRSIVKRNIGKYREMREKQKMAINSQFKKNISKIVFKHVTKRRSEPISKNKQLYLKPLEKGWRRELVYRRNGTKTGQRADVYYFHPNGKKLRSCREVSENCCGEPCEIIRKARSHTRIA</sequence>
<dbReference type="STRING" id="121224.E0VM58"/>
<dbReference type="GO" id="GO:0005654">
    <property type="term" value="C:nucleoplasm"/>
    <property type="evidence" value="ECO:0007669"/>
    <property type="project" value="UniProtKB-ARBA"/>
</dbReference>
<evidence type="ECO:0000313" key="8">
    <source>
        <dbReference type="EMBL" id="EEB14464.1"/>
    </source>
</evidence>